<organism evidence="2 3">
    <name type="scientific">Bowmanella denitrificans</name>
    <dbReference type="NCBI Taxonomy" id="366582"/>
    <lineage>
        <taxon>Bacteria</taxon>
        <taxon>Pseudomonadati</taxon>
        <taxon>Pseudomonadota</taxon>
        <taxon>Gammaproteobacteria</taxon>
        <taxon>Alteromonadales</taxon>
        <taxon>Alteromonadaceae</taxon>
        <taxon>Bowmanella</taxon>
    </lineage>
</organism>
<keyword evidence="3" id="KW-1185">Reference proteome</keyword>
<evidence type="ECO:0000313" key="3">
    <source>
        <dbReference type="Proteomes" id="UP001501757"/>
    </source>
</evidence>
<dbReference type="Pfam" id="PF01402">
    <property type="entry name" value="RHH_1"/>
    <property type="match status" value="1"/>
</dbReference>
<dbReference type="InterPro" id="IPR010985">
    <property type="entry name" value="Ribbon_hlx_hlx"/>
</dbReference>
<dbReference type="CDD" id="cd22233">
    <property type="entry name" value="RHH_CopAso-like"/>
    <property type="match status" value="1"/>
</dbReference>
<evidence type="ECO:0000313" key="2">
    <source>
        <dbReference type="EMBL" id="GAA0360434.1"/>
    </source>
</evidence>
<sequence length="88" mass="10032">MSITSIRLNKDVDKPLESLAKKLDRSKNYLINQAIREFLAKHSLEESRWQDTLDAMASIQAGKSLDEDDVNAWLNSWGTASRQSKPQK</sequence>
<dbReference type="InterPro" id="IPR052991">
    <property type="entry name" value="Non-func_TypeII_TA_Antitoxin"/>
</dbReference>
<dbReference type="EMBL" id="BAAAEI010000014">
    <property type="protein sequence ID" value="GAA0360434.1"/>
    <property type="molecule type" value="Genomic_DNA"/>
</dbReference>
<comment type="caution">
    <text evidence="2">The sequence shown here is derived from an EMBL/GenBank/DDBJ whole genome shotgun (WGS) entry which is preliminary data.</text>
</comment>
<protein>
    <recommendedName>
        <fullName evidence="1">Ribbon-helix-helix protein CopG domain-containing protein</fullName>
    </recommendedName>
</protein>
<evidence type="ECO:0000259" key="1">
    <source>
        <dbReference type="Pfam" id="PF01402"/>
    </source>
</evidence>
<feature type="domain" description="Ribbon-helix-helix protein CopG" evidence="1">
    <location>
        <begin position="4"/>
        <end position="41"/>
    </location>
</feature>
<dbReference type="InterPro" id="IPR002145">
    <property type="entry name" value="CopG"/>
</dbReference>
<gene>
    <name evidence="2" type="ORF">GCM10009092_25820</name>
</gene>
<accession>A0ABN0XBX8</accession>
<dbReference type="PANTHER" id="PTHR40688:SF2">
    <property type="entry name" value="RIBBON-HELIX-HELIX PROTEIN COPG DOMAIN-CONTAINING PROTEIN"/>
    <property type="match status" value="1"/>
</dbReference>
<proteinExistence type="predicted"/>
<reference evidence="2 3" key="1">
    <citation type="journal article" date="2019" name="Int. J. Syst. Evol. Microbiol.">
        <title>The Global Catalogue of Microorganisms (GCM) 10K type strain sequencing project: providing services to taxonomists for standard genome sequencing and annotation.</title>
        <authorList>
            <consortium name="The Broad Institute Genomics Platform"/>
            <consortium name="The Broad Institute Genome Sequencing Center for Infectious Disease"/>
            <person name="Wu L."/>
            <person name="Ma J."/>
        </authorList>
    </citation>
    <scope>NUCLEOTIDE SEQUENCE [LARGE SCALE GENOMIC DNA]</scope>
    <source>
        <strain evidence="2 3">JCM 13378</strain>
    </source>
</reference>
<dbReference type="Proteomes" id="UP001501757">
    <property type="component" value="Unassembled WGS sequence"/>
</dbReference>
<dbReference type="RefSeq" id="WP_343845395.1">
    <property type="nucleotide sequence ID" value="NZ_BAAAEI010000014.1"/>
</dbReference>
<dbReference type="PANTHER" id="PTHR40688">
    <property type="match status" value="1"/>
</dbReference>
<name>A0ABN0XBX8_9ALTE</name>
<dbReference type="SUPFAM" id="SSF47598">
    <property type="entry name" value="Ribbon-helix-helix"/>
    <property type="match status" value="1"/>
</dbReference>